<dbReference type="InterPro" id="IPR038396">
    <property type="entry name" value="SpoIIAA-like_sf"/>
</dbReference>
<proteinExistence type="predicted"/>
<dbReference type="Pfam" id="PF11964">
    <property type="entry name" value="SpoIIAA-like"/>
    <property type="match status" value="1"/>
</dbReference>
<dbReference type="InterPro" id="IPR036513">
    <property type="entry name" value="STAS_dom_sf"/>
</dbReference>
<sequence>MLTITKPSDNRVDIELRGSLDADMMRKGLEDLLSMSEGVTNGTMLYTIPEFALPTLEALGVELTMLPKMFGLLGKYDKCAVLTDAGWIRTAAEVEGALMPGLTIKAFPLDGTAAAEAWLAA</sequence>
<name>A0A061SPE3_9RHOB</name>
<dbReference type="AlphaFoldDB" id="A0A061SPE3"/>
<protein>
    <submittedName>
        <fullName evidence="2">SpoIIAA-like protein</fullName>
    </submittedName>
</protein>
<keyword evidence="3" id="KW-1185">Reference proteome</keyword>
<dbReference type="OrthoDB" id="7619266at2"/>
<evidence type="ECO:0000313" key="2">
    <source>
        <dbReference type="EMBL" id="PTX73235.1"/>
    </source>
</evidence>
<comment type="caution">
    <text evidence="1">The sequence shown here is derived from an EMBL/GenBank/DDBJ whole genome shotgun (WGS) entry which is preliminary data.</text>
</comment>
<dbReference type="Gene3D" id="3.40.50.10600">
    <property type="entry name" value="SpoIIaa-like domains"/>
    <property type="match status" value="1"/>
</dbReference>
<reference evidence="1 3" key="1">
    <citation type="journal article" date="2014" name="Genome Announc.">
        <title>Draft Genome Sequences of Two Isolates of the Roseobacter Group, Sulfitobacter sp. Strains 3SOLIMAR09 and 1FIGIMAR09, from Harbors of Mallorca Island (Mediterranean Sea).</title>
        <authorList>
            <person name="Mas-Llado M."/>
            <person name="Pina-Villalonga J.M."/>
            <person name="Brunet-Galmes I."/>
            <person name="Nogales B."/>
            <person name="Bosch R."/>
        </authorList>
    </citation>
    <scope>NUCLEOTIDE SEQUENCE [LARGE SCALE GENOMIC DNA]</scope>
    <source>
        <strain evidence="1 3">1FIGIMAR09</strain>
    </source>
</reference>
<dbReference type="RefSeq" id="WP_025047745.1">
    <property type="nucleotide sequence ID" value="NZ_CP081109.1"/>
</dbReference>
<evidence type="ECO:0000313" key="3">
    <source>
        <dbReference type="Proteomes" id="UP000027337"/>
    </source>
</evidence>
<dbReference type="Proteomes" id="UP000027337">
    <property type="component" value="Unassembled WGS sequence"/>
</dbReference>
<dbReference type="EMBL" id="QBKU01000008">
    <property type="protein sequence ID" value="PTX73235.1"/>
    <property type="molecule type" value="Genomic_DNA"/>
</dbReference>
<evidence type="ECO:0000313" key="1">
    <source>
        <dbReference type="EMBL" id="KAJ02697.1"/>
    </source>
</evidence>
<evidence type="ECO:0000313" key="4">
    <source>
        <dbReference type="Proteomes" id="UP000244092"/>
    </source>
</evidence>
<dbReference type="InterPro" id="IPR021866">
    <property type="entry name" value="SpoIIAA-like"/>
</dbReference>
<accession>A0A061SPE3</accession>
<dbReference type="eggNOG" id="ENOG5032RKG">
    <property type="taxonomic scope" value="Bacteria"/>
</dbReference>
<gene>
    <name evidence="2" type="ORF">C8N31_108143</name>
    <name evidence="1" type="ORF">PM02_13070</name>
</gene>
<dbReference type="EMBL" id="JEMU01000010">
    <property type="protein sequence ID" value="KAJ02697.1"/>
    <property type="molecule type" value="Genomic_DNA"/>
</dbReference>
<reference evidence="2 4" key="2">
    <citation type="submission" date="2018-04" db="EMBL/GenBank/DDBJ databases">
        <title>Genomic Encyclopedia of Archaeal and Bacterial Type Strains, Phase II (KMG-II): from individual species to whole genera.</title>
        <authorList>
            <person name="Goeker M."/>
        </authorList>
    </citation>
    <scope>NUCLEOTIDE SEQUENCE [LARGE SCALE GENOMIC DNA]</scope>
    <source>
        <strain evidence="2 4">DSM 12244</strain>
    </source>
</reference>
<dbReference type="Proteomes" id="UP000244092">
    <property type="component" value="Unassembled WGS sequence"/>
</dbReference>
<organism evidence="1 3">
    <name type="scientific">Sulfitobacter mediterraneus</name>
    <dbReference type="NCBI Taxonomy" id="83219"/>
    <lineage>
        <taxon>Bacteria</taxon>
        <taxon>Pseudomonadati</taxon>
        <taxon>Pseudomonadota</taxon>
        <taxon>Alphaproteobacteria</taxon>
        <taxon>Rhodobacterales</taxon>
        <taxon>Roseobacteraceae</taxon>
        <taxon>Sulfitobacter</taxon>
    </lineage>
</organism>
<dbReference type="SUPFAM" id="SSF52091">
    <property type="entry name" value="SpoIIaa-like"/>
    <property type="match status" value="1"/>
</dbReference>